<protein>
    <submittedName>
        <fullName evidence="3">Aminoglycoside phosphotransferase</fullName>
    </submittedName>
</protein>
<dbReference type="AlphaFoldDB" id="D6TSB8"/>
<dbReference type="Gene3D" id="3.30.200.20">
    <property type="entry name" value="Phosphorylase Kinase, domain 1"/>
    <property type="match status" value="1"/>
</dbReference>
<feature type="domain" description="Aminoglycoside phosphotransferase" evidence="2">
    <location>
        <begin position="54"/>
        <end position="284"/>
    </location>
</feature>
<proteinExistence type="inferred from homology"/>
<keyword evidence="3" id="KW-0808">Transferase</keyword>
<comment type="caution">
    <text evidence="3">The sequence shown here is derived from an EMBL/GenBank/DDBJ whole genome shotgun (WGS) entry which is preliminary data.</text>
</comment>
<keyword evidence="4" id="KW-1185">Reference proteome</keyword>
<comment type="similarity">
    <text evidence="1">Belongs to the pseudomonas-type ThrB family.</text>
</comment>
<dbReference type="PANTHER" id="PTHR21064:SF6">
    <property type="entry name" value="AMINOGLYCOSIDE PHOSPHOTRANSFERASE DOMAIN-CONTAINING PROTEIN"/>
    <property type="match status" value="1"/>
</dbReference>
<dbReference type="InterPro" id="IPR011009">
    <property type="entry name" value="Kinase-like_dom_sf"/>
</dbReference>
<dbReference type="Gene3D" id="3.90.1200.10">
    <property type="match status" value="1"/>
</dbReference>
<dbReference type="InParanoid" id="D6TSB8"/>
<gene>
    <name evidence="3" type="ORF">Krac_4267</name>
</gene>
<name>D6TSB8_KTERA</name>
<sequence length="338" mass="38074">MPHILDTLADRPAFSVPFPVTHSILAPEALLAEVLSLYGLDEQVSCLFLTRGVNDTYLVQSGTTKYILRVYRAGWRSLSDVLYEIDVVRYLDQRGIPVSMPVPQRDGSFVCTLQAPEGLRQIVLFTYAPGVELDRHGARDSYLHGRMMGAMHNATNEFTSAQQRASLDLTLLADQSLQTIQPLYTGSASDWAYLEELVECLRALIQQLAAQGLDWGVCHGDSHILNEHMDEDGTITLFDFDCCAPGWRAYDLAVVRWCEGFYNMDPDDTLWQSFLKGYTEVRPLAEVDLASIPAFVALREVWHTALVASLQPSSGARGFERMIQRTLRLLREWEVKQL</sequence>
<dbReference type="EMBL" id="ADVG01000003">
    <property type="protein sequence ID" value="EFH83319.1"/>
    <property type="molecule type" value="Genomic_DNA"/>
</dbReference>
<dbReference type="GO" id="GO:0004413">
    <property type="term" value="F:homoserine kinase activity"/>
    <property type="evidence" value="ECO:0007669"/>
    <property type="project" value="TreeGrafter"/>
</dbReference>
<dbReference type="Pfam" id="PF01636">
    <property type="entry name" value="APH"/>
    <property type="match status" value="1"/>
</dbReference>
<dbReference type="InterPro" id="IPR050249">
    <property type="entry name" value="Pseudomonas-type_ThrB"/>
</dbReference>
<dbReference type="STRING" id="485913.Krac_4267"/>
<dbReference type="GO" id="GO:0009088">
    <property type="term" value="P:threonine biosynthetic process"/>
    <property type="evidence" value="ECO:0007669"/>
    <property type="project" value="TreeGrafter"/>
</dbReference>
<dbReference type="eggNOG" id="COG2334">
    <property type="taxonomic scope" value="Bacteria"/>
</dbReference>
<dbReference type="InterPro" id="IPR002575">
    <property type="entry name" value="Aminoglycoside_PTrfase"/>
</dbReference>
<dbReference type="SUPFAM" id="SSF56112">
    <property type="entry name" value="Protein kinase-like (PK-like)"/>
    <property type="match status" value="1"/>
</dbReference>
<dbReference type="PANTHER" id="PTHR21064">
    <property type="entry name" value="AMINOGLYCOSIDE PHOSPHOTRANSFERASE DOMAIN-CONTAINING PROTEIN-RELATED"/>
    <property type="match status" value="1"/>
</dbReference>
<dbReference type="Proteomes" id="UP000004508">
    <property type="component" value="Unassembled WGS sequence"/>
</dbReference>
<accession>D6TSB8</accession>
<evidence type="ECO:0000256" key="1">
    <source>
        <dbReference type="ARBA" id="ARBA00038240"/>
    </source>
</evidence>
<organism evidence="3 4">
    <name type="scientific">Ktedonobacter racemifer DSM 44963</name>
    <dbReference type="NCBI Taxonomy" id="485913"/>
    <lineage>
        <taxon>Bacteria</taxon>
        <taxon>Bacillati</taxon>
        <taxon>Chloroflexota</taxon>
        <taxon>Ktedonobacteria</taxon>
        <taxon>Ktedonobacterales</taxon>
        <taxon>Ktedonobacteraceae</taxon>
        <taxon>Ktedonobacter</taxon>
    </lineage>
</organism>
<dbReference type="RefSeq" id="WP_007913952.1">
    <property type="nucleotide sequence ID" value="NZ_ADVG01000003.1"/>
</dbReference>
<dbReference type="OrthoDB" id="9800774at2"/>
<evidence type="ECO:0000313" key="4">
    <source>
        <dbReference type="Proteomes" id="UP000004508"/>
    </source>
</evidence>
<evidence type="ECO:0000259" key="2">
    <source>
        <dbReference type="Pfam" id="PF01636"/>
    </source>
</evidence>
<evidence type="ECO:0000313" key="3">
    <source>
        <dbReference type="EMBL" id="EFH83319.1"/>
    </source>
</evidence>
<reference evidence="3 4" key="1">
    <citation type="journal article" date="2011" name="Stand. Genomic Sci.">
        <title>Non-contiguous finished genome sequence and contextual data of the filamentous soil bacterium Ktedonobacter racemifer type strain (SOSP1-21).</title>
        <authorList>
            <person name="Chang Y.J."/>
            <person name="Land M."/>
            <person name="Hauser L."/>
            <person name="Chertkov O."/>
            <person name="Del Rio T.G."/>
            <person name="Nolan M."/>
            <person name="Copeland A."/>
            <person name="Tice H."/>
            <person name="Cheng J.F."/>
            <person name="Lucas S."/>
            <person name="Han C."/>
            <person name="Goodwin L."/>
            <person name="Pitluck S."/>
            <person name="Ivanova N."/>
            <person name="Ovchinikova G."/>
            <person name="Pati A."/>
            <person name="Chen A."/>
            <person name="Palaniappan K."/>
            <person name="Mavromatis K."/>
            <person name="Liolios K."/>
            <person name="Brettin T."/>
            <person name="Fiebig A."/>
            <person name="Rohde M."/>
            <person name="Abt B."/>
            <person name="Goker M."/>
            <person name="Detter J.C."/>
            <person name="Woyke T."/>
            <person name="Bristow J."/>
            <person name="Eisen J.A."/>
            <person name="Markowitz V."/>
            <person name="Hugenholtz P."/>
            <person name="Kyrpides N.C."/>
            <person name="Klenk H.P."/>
            <person name="Lapidus A."/>
        </authorList>
    </citation>
    <scope>NUCLEOTIDE SEQUENCE [LARGE SCALE GENOMIC DNA]</scope>
    <source>
        <strain evidence="4">DSM 44963</strain>
    </source>
</reference>